<reference evidence="2 3" key="1">
    <citation type="submission" date="2023-07" db="EMBL/GenBank/DDBJ databases">
        <title>Genomic Encyclopedia of Type Strains, Phase IV (KMG-IV): sequencing the most valuable type-strain genomes for metagenomic binning, comparative biology and taxonomic classification.</title>
        <authorList>
            <person name="Goeker M."/>
        </authorList>
    </citation>
    <scope>NUCLEOTIDE SEQUENCE [LARGE SCALE GENOMIC DNA]</scope>
    <source>
        <strain evidence="2 3">DSM 23837</strain>
    </source>
</reference>
<keyword evidence="1" id="KW-1133">Transmembrane helix</keyword>
<feature type="transmembrane region" description="Helical" evidence="1">
    <location>
        <begin position="6"/>
        <end position="25"/>
    </location>
</feature>
<evidence type="ECO:0000313" key="3">
    <source>
        <dbReference type="Proteomes" id="UP001223586"/>
    </source>
</evidence>
<dbReference type="Proteomes" id="UP001223586">
    <property type="component" value="Unassembled WGS sequence"/>
</dbReference>
<keyword evidence="3" id="KW-1185">Reference proteome</keyword>
<dbReference type="RefSeq" id="WP_307227972.1">
    <property type="nucleotide sequence ID" value="NZ_JAUSTT010000007.1"/>
</dbReference>
<comment type="caution">
    <text evidence="2">The sequence shown here is derived from an EMBL/GenBank/DDBJ whole genome shotgun (WGS) entry which is preliminary data.</text>
</comment>
<evidence type="ECO:0000256" key="1">
    <source>
        <dbReference type="SAM" id="Phobius"/>
    </source>
</evidence>
<evidence type="ECO:0000313" key="2">
    <source>
        <dbReference type="EMBL" id="MDQ0175558.1"/>
    </source>
</evidence>
<protein>
    <submittedName>
        <fullName evidence="2">Uncharacterized protein</fullName>
    </submittedName>
</protein>
<sequence>MSRFAKLYVIVFSVIWIGFGLLCVIQKKPAGLTVLLFGIAFSVVFFFATWFSQWVLCNYQKVDRQSKEIAAQLKN</sequence>
<feature type="transmembrane region" description="Helical" evidence="1">
    <location>
        <begin position="32"/>
        <end position="56"/>
    </location>
</feature>
<dbReference type="EMBL" id="JAUSTT010000007">
    <property type="protein sequence ID" value="MDQ0175558.1"/>
    <property type="molecule type" value="Genomic_DNA"/>
</dbReference>
<proteinExistence type="predicted"/>
<name>A0ABT9WQJ7_9BACI</name>
<organism evidence="2 3">
    <name type="scientific">Bacillus chungangensis</name>
    <dbReference type="NCBI Taxonomy" id="587633"/>
    <lineage>
        <taxon>Bacteria</taxon>
        <taxon>Bacillati</taxon>
        <taxon>Bacillota</taxon>
        <taxon>Bacilli</taxon>
        <taxon>Bacillales</taxon>
        <taxon>Bacillaceae</taxon>
        <taxon>Bacillus</taxon>
    </lineage>
</organism>
<accession>A0ABT9WQJ7</accession>
<keyword evidence="1" id="KW-0812">Transmembrane</keyword>
<gene>
    <name evidence="2" type="ORF">J2S08_001392</name>
</gene>
<keyword evidence="1" id="KW-0472">Membrane</keyword>